<organism evidence="2 3">
    <name type="scientific">Halocatena marina</name>
    <dbReference type="NCBI Taxonomy" id="2934937"/>
    <lineage>
        <taxon>Archaea</taxon>
        <taxon>Methanobacteriati</taxon>
        <taxon>Methanobacteriota</taxon>
        <taxon>Stenosarchaea group</taxon>
        <taxon>Halobacteria</taxon>
        <taxon>Halobacteriales</taxon>
        <taxon>Natronomonadaceae</taxon>
        <taxon>Halocatena</taxon>
    </lineage>
</organism>
<dbReference type="Proteomes" id="UP001596417">
    <property type="component" value="Unassembled WGS sequence"/>
</dbReference>
<dbReference type="EMBL" id="JBHTAX010000006">
    <property type="protein sequence ID" value="MFC7193108.1"/>
    <property type="molecule type" value="Genomic_DNA"/>
</dbReference>
<sequence length="113" mass="12925">MKILTDEHVPQAVATTLRSEGLDAITIYETDLLGVQDQPLLNYAHQHDYVILTNDQDFVSEPFVDQNNHAGIIFYEDQRIPRSDLVRAVHNALSILQPEDLRNEIVYVPNGWI</sequence>
<comment type="caution">
    <text evidence="2">The sequence shown here is derived from an EMBL/GenBank/DDBJ whole genome shotgun (WGS) entry which is preliminary data.</text>
</comment>
<dbReference type="Pfam" id="PF18480">
    <property type="entry name" value="DUF5615"/>
    <property type="match status" value="1"/>
</dbReference>
<dbReference type="GeneID" id="76202643"/>
<name>A0ABD5YVK0_9EURY</name>
<dbReference type="InterPro" id="IPR041049">
    <property type="entry name" value="DUF5615"/>
</dbReference>
<feature type="domain" description="DUF5615" evidence="1">
    <location>
        <begin position="1"/>
        <end position="108"/>
    </location>
</feature>
<dbReference type="RefSeq" id="WP_248910516.1">
    <property type="nucleotide sequence ID" value="NZ_CP109982.1"/>
</dbReference>
<keyword evidence="3" id="KW-1185">Reference proteome</keyword>
<evidence type="ECO:0000259" key="1">
    <source>
        <dbReference type="Pfam" id="PF18480"/>
    </source>
</evidence>
<proteinExistence type="predicted"/>
<reference evidence="2 3" key="1">
    <citation type="journal article" date="2019" name="Int. J. Syst. Evol. Microbiol.">
        <title>The Global Catalogue of Microorganisms (GCM) 10K type strain sequencing project: providing services to taxonomists for standard genome sequencing and annotation.</title>
        <authorList>
            <consortium name="The Broad Institute Genomics Platform"/>
            <consortium name="The Broad Institute Genome Sequencing Center for Infectious Disease"/>
            <person name="Wu L."/>
            <person name="Ma J."/>
        </authorList>
    </citation>
    <scope>NUCLEOTIDE SEQUENCE [LARGE SCALE GENOMIC DNA]</scope>
    <source>
        <strain evidence="2 3">RDMS1</strain>
    </source>
</reference>
<evidence type="ECO:0000313" key="2">
    <source>
        <dbReference type="EMBL" id="MFC7193108.1"/>
    </source>
</evidence>
<accession>A0ABD5YVK0</accession>
<gene>
    <name evidence="2" type="ORF">ACFQL7_27245</name>
</gene>
<evidence type="ECO:0000313" key="3">
    <source>
        <dbReference type="Proteomes" id="UP001596417"/>
    </source>
</evidence>
<dbReference type="AlphaFoldDB" id="A0ABD5YVK0"/>
<protein>
    <submittedName>
        <fullName evidence="2">DUF5615 family PIN-like protein</fullName>
    </submittedName>
</protein>